<feature type="transmembrane region" description="Helical" evidence="15">
    <location>
        <begin position="12"/>
        <end position="31"/>
    </location>
</feature>
<dbReference type="InterPro" id="IPR032408">
    <property type="entry name" value="RisS_PPD"/>
</dbReference>
<keyword evidence="13" id="KW-0902">Two-component regulatory system</keyword>
<comment type="subcellular location">
    <subcellularLocation>
        <location evidence="2">Cell inner membrane</location>
        <topology evidence="2">Multi-pass membrane protein</topology>
    </subcellularLocation>
</comment>
<evidence type="ECO:0000256" key="9">
    <source>
        <dbReference type="ARBA" id="ARBA00022741"/>
    </source>
</evidence>
<evidence type="ECO:0000256" key="6">
    <source>
        <dbReference type="ARBA" id="ARBA00022553"/>
    </source>
</evidence>
<comment type="catalytic activity">
    <reaction evidence="1">
        <text>ATP + protein L-histidine = ADP + protein N-phospho-L-histidine.</text>
        <dbReference type="EC" id="2.7.13.3"/>
    </reaction>
</comment>
<dbReference type="InterPro" id="IPR036890">
    <property type="entry name" value="HATPase_C_sf"/>
</dbReference>
<keyword evidence="12 15" id="KW-1133">Transmembrane helix</keyword>
<feature type="domain" description="HAMP" evidence="17">
    <location>
        <begin position="175"/>
        <end position="227"/>
    </location>
</feature>
<evidence type="ECO:0000256" key="15">
    <source>
        <dbReference type="SAM" id="Phobius"/>
    </source>
</evidence>
<evidence type="ECO:0000259" key="16">
    <source>
        <dbReference type="PROSITE" id="PS50109"/>
    </source>
</evidence>
<evidence type="ECO:0000256" key="12">
    <source>
        <dbReference type="ARBA" id="ARBA00022989"/>
    </source>
</evidence>
<dbReference type="SUPFAM" id="SSF47384">
    <property type="entry name" value="Homodimeric domain of signal transducing histidine kinase"/>
    <property type="match status" value="1"/>
</dbReference>
<keyword evidence="8 15" id="KW-0812">Transmembrane</keyword>
<dbReference type="InterPro" id="IPR004358">
    <property type="entry name" value="Sig_transdc_His_kin-like_C"/>
</dbReference>
<keyword evidence="10 18" id="KW-0418">Kinase</keyword>
<dbReference type="CDD" id="cd06225">
    <property type="entry name" value="HAMP"/>
    <property type="match status" value="1"/>
</dbReference>
<dbReference type="Gene3D" id="3.30.565.10">
    <property type="entry name" value="Histidine kinase-like ATPase, C-terminal domain"/>
    <property type="match status" value="1"/>
</dbReference>
<evidence type="ECO:0000256" key="7">
    <source>
        <dbReference type="ARBA" id="ARBA00022679"/>
    </source>
</evidence>
<sequence length="432" mass="47907">MINFPKTLLVRAFLLIMVLTILSLTAALAIFNQVEREPHAQQMAQLVVSVINLTRAAVLSAAPEWRSALLDELADVERLRVQMADKSDVLRPLPAHPLELHLMMKKVRESLGKNTRFAAEHNGMEALWVSFFIGNEEFWVALPKEHIEHPVSQVLLIWGSLVFGLALLGAYFIARQVAYPLQKLAQAAQKVGQGATLQPLPERGAHEIVAVTRAFNQMSADLTANERERALVLAGISHDLRTPLTRVRLAAEFIAEESLREGLAADVEQMNAVIQQFLDYARLDEDEVVIQLNIKSLVREVAERFKQQAKSLTLELHDMPMLQVRPLLLKRALSNLLDNAIKHGGGKITLQLKQEENQVNLTITDRGTGIPAAQHEAIKRPFARLETSRSNVTGTGLGLAIVERAARLHGGEFRLRDSAEGGLVAQLILPCV</sequence>
<dbReference type="Gene3D" id="1.10.287.130">
    <property type="match status" value="1"/>
</dbReference>
<dbReference type="CDD" id="cd00082">
    <property type="entry name" value="HisKA"/>
    <property type="match status" value="1"/>
</dbReference>
<reference evidence="18 19" key="1">
    <citation type="submission" date="2021-10" db="EMBL/GenBank/DDBJ databases">
        <authorList>
            <person name="Koch H."/>
        </authorList>
    </citation>
    <scope>NUCLEOTIDE SEQUENCE [LARGE SCALE GENOMIC DNA]</scope>
    <source>
        <strain evidence="18">6680</strain>
    </source>
</reference>
<evidence type="ECO:0000256" key="11">
    <source>
        <dbReference type="ARBA" id="ARBA00022840"/>
    </source>
</evidence>
<dbReference type="Gene3D" id="3.30.450.300">
    <property type="entry name" value="Sensor histidine kinase RisS, periplasmic domain"/>
    <property type="match status" value="1"/>
</dbReference>
<dbReference type="InterPro" id="IPR050980">
    <property type="entry name" value="2C_sensor_his_kinase"/>
</dbReference>
<dbReference type="EC" id="2.7.13.3" evidence="3"/>
<dbReference type="PANTHER" id="PTHR44936">
    <property type="entry name" value="SENSOR PROTEIN CREC"/>
    <property type="match status" value="1"/>
</dbReference>
<dbReference type="Pfam" id="PF00512">
    <property type="entry name" value="HisKA"/>
    <property type="match status" value="1"/>
</dbReference>
<organism evidence="18 19">
    <name type="scientific">Candidatus Nitrotoga arctica</name>
    <dbReference type="NCBI Taxonomy" id="453162"/>
    <lineage>
        <taxon>Bacteria</taxon>
        <taxon>Pseudomonadati</taxon>
        <taxon>Pseudomonadota</taxon>
        <taxon>Betaproteobacteria</taxon>
        <taxon>Nitrosomonadales</taxon>
        <taxon>Gallionellaceae</taxon>
        <taxon>Candidatus Nitrotoga</taxon>
    </lineage>
</organism>
<dbReference type="Proteomes" id="UP000839052">
    <property type="component" value="Chromosome"/>
</dbReference>
<protein>
    <recommendedName>
        <fullName evidence="3">histidine kinase</fullName>
        <ecNumber evidence="3">2.7.13.3</ecNumber>
    </recommendedName>
</protein>
<dbReference type="Gene3D" id="6.10.340.10">
    <property type="match status" value="1"/>
</dbReference>
<keyword evidence="9" id="KW-0547">Nucleotide-binding</keyword>
<dbReference type="GO" id="GO:0016301">
    <property type="term" value="F:kinase activity"/>
    <property type="evidence" value="ECO:0007669"/>
    <property type="project" value="UniProtKB-KW"/>
</dbReference>
<dbReference type="SUPFAM" id="SSF55874">
    <property type="entry name" value="ATPase domain of HSP90 chaperone/DNA topoisomerase II/histidine kinase"/>
    <property type="match status" value="1"/>
</dbReference>
<dbReference type="Pfam" id="PF02518">
    <property type="entry name" value="HATPase_c"/>
    <property type="match status" value="1"/>
</dbReference>
<evidence type="ECO:0000313" key="18">
    <source>
        <dbReference type="EMBL" id="CAG9932894.1"/>
    </source>
</evidence>
<evidence type="ECO:0000259" key="17">
    <source>
        <dbReference type="PROSITE" id="PS50885"/>
    </source>
</evidence>
<dbReference type="PROSITE" id="PS50885">
    <property type="entry name" value="HAMP"/>
    <property type="match status" value="1"/>
</dbReference>
<keyword evidence="11" id="KW-0067">ATP-binding</keyword>
<evidence type="ECO:0000256" key="10">
    <source>
        <dbReference type="ARBA" id="ARBA00022777"/>
    </source>
</evidence>
<dbReference type="InterPro" id="IPR003594">
    <property type="entry name" value="HATPase_dom"/>
</dbReference>
<dbReference type="SMART" id="SM00304">
    <property type="entry name" value="HAMP"/>
    <property type="match status" value="1"/>
</dbReference>
<evidence type="ECO:0000256" key="2">
    <source>
        <dbReference type="ARBA" id="ARBA00004429"/>
    </source>
</evidence>
<dbReference type="InterPro" id="IPR003660">
    <property type="entry name" value="HAMP_dom"/>
</dbReference>
<dbReference type="InterPro" id="IPR005467">
    <property type="entry name" value="His_kinase_dom"/>
</dbReference>
<dbReference type="SMART" id="SM00387">
    <property type="entry name" value="HATPase_c"/>
    <property type="match status" value="1"/>
</dbReference>
<dbReference type="PANTHER" id="PTHR44936:SF5">
    <property type="entry name" value="SENSOR HISTIDINE KINASE ENVZ"/>
    <property type="match status" value="1"/>
</dbReference>
<dbReference type="InterPro" id="IPR038421">
    <property type="entry name" value="RisS_PPD_sf"/>
</dbReference>
<evidence type="ECO:0000256" key="4">
    <source>
        <dbReference type="ARBA" id="ARBA00022475"/>
    </source>
</evidence>
<dbReference type="SMART" id="SM00388">
    <property type="entry name" value="HisKA"/>
    <property type="match status" value="1"/>
</dbReference>
<evidence type="ECO:0000256" key="3">
    <source>
        <dbReference type="ARBA" id="ARBA00012438"/>
    </source>
</evidence>
<name>A0ABM8YZD9_9PROT</name>
<dbReference type="InterPro" id="IPR036097">
    <property type="entry name" value="HisK_dim/P_sf"/>
</dbReference>
<dbReference type="CDD" id="cd00075">
    <property type="entry name" value="HATPase"/>
    <property type="match status" value="1"/>
</dbReference>
<evidence type="ECO:0000313" key="19">
    <source>
        <dbReference type="Proteomes" id="UP000839052"/>
    </source>
</evidence>
<proteinExistence type="predicted"/>
<feature type="transmembrane region" description="Helical" evidence="15">
    <location>
        <begin position="155"/>
        <end position="174"/>
    </location>
</feature>
<dbReference type="PRINTS" id="PR00344">
    <property type="entry name" value="BCTRLSENSOR"/>
</dbReference>
<keyword evidence="19" id="KW-1185">Reference proteome</keyword>
<evidence type="ECO:0000256" key="14">
    <source>
        <dbReference type="ARBA" id="ARBA00023136"/>
    </source>
</evidence>
<keyword evidence="5" id="KW-0997">Cell inner membrane</keyword>
<evidence type="ECO:0000256" key="13">
    <source>
        <dbReference type="ARBA" id="ARBA00023012"/>
    </source>
</evidence>
<gene>
    <name evidence="18" type="ORF">NTG6680_1641</name>
</gene>
<dbReference type="EMBL" id="OU912926">
    <property type="protein sequence ID" value="CAG9932894.1"/>
    <property type="molecule type" value="Genomic_DNA"/>
</dbReference>
<accession>A0ABM8YZD9</accession>
<dbReference type="InterPro" id="IPR003661">
    <property type="entry name" value="HisK_dim/P_dom"/>
</dbReference>
<evidence type="ECO:0000256" key="5">
    <source>
        <dbReference type="ARBA" id="ARBA00022519"/>
    </source>
</evidence>
<dbReference type="Pfam" id="PF00672">
    <property type="entry name" value="HAMP"/>
    <property type="match status" value="1"/>
</dbReference>
<keyword evidence="7" id="KW-0808">Transferase</keyword>
<dbReference type="Pfam" id="PF16524">
    <property type="entry name" value="RisS_PPD"/>
    <property type="match status" value="1"/>
</dbReference>
<dbReference type="RefSeq" id="WP_239796771.1">
    <property type="nucleotide sequence ID" value="NZ_OU912926.1"/>
</dbReference>
<keyword evidence="14 15" id="KW-0472">Membrane</keyword>
<evidence type="ECO:0000256" key="1">
    <source>
        <dbReference type="ARBA" id="ARBA00000085"/>
    </source>
</evidence>
<feature type="domain" description="Histidine kinase" evidence="16">
    <location>
        <begin position="235"/>
        <end position="432"/>
    </location>
</feature>
<keyword evidence="6" id="KW-0597">Phosphoprotein</keyword>
<evidence type="ECO:0000256" key="8">
    <source>
        <dbReference type="ARBA" id="ARBA00022692"/>
    </source>
</evidence>
<dbReference type="PROSITE" id="PS50109">
    <property type="entry name" value="HIS_KIN"/>
    <property type="match status" value="1"/>
</dbReference>
<keyword evidence="4" id="KW-1003">Cell membrane</keyword>